<reference evidence="1 2" key="1">
    <citation type="journal article" date="2015" name="Nat. Commun.">
        <title>Outbred genome sequencing and CRISPR/Cas9 gene editing in butterflies.</title>
        <authorList>
            <person name="Li X."/>
            <person name="Fan D."/>
            <person name="Zhang W."/>
            <person name="Liu G."/>
            <person name="Zhang L."/>
            <person name="Zhao L."/>
            <person name="Fang X."/>
            <person name="Chen L."/>
            <person name="Dong Y."/>
            <person name="Chen Y."/>
            <person name="Ding Y."/>
            <person name="Zhao R."/>
            <person name="Feng M."/>
            <person name="Zhu Y."/>
            <person name="Feng Y."/>
            <person name="Jiang X."/>
            <person name="Zhu D."/>
            <person name="Xiang H."/>
            <person name="Feng X."/>
            <person name="Li S."/>
            <person name="Wang J."/>
            <person name="Zhang G."/>
            <person name="Kronforst M.R."/>
            <person name="Wang W."/>
        </authorList>
    </citation>
    <scope>NUCLEOTIDE SEQUENCE [LARGE SCALE GENOMIC DNA]</scope>
    <source>
        <strain evidence="1">Ya'a_city_454_Pm</strain>
        <tissue evidence="1">Whole body</tissue>
    </source>
</reference>
<protein>
    <recommendedName>
        <fullName evidence="3">Craniofacial development protein 2</fullName>
    </recommendedName>
</protein>
<dbReference type="EMBL" id="KQ460211">
    <property type="protein sequence ID" value="KPJ16513.1"/>
    <property type="molecule type" value="Genomic_DNA"/>
</dbReference>
<dbReference type="InterPro" id="IPR036691">
    <property type="entry name" value="Endo/exonu/phosph_ase_sf"/>
</dbReference>
<dbReference type="AlphaFoldDB" id="A0A194RFA4"/>
<sequence>MKELYVGGDFNGHVGRTNTGYERVHGGWGFGIRNNEGEYLLDAAIAYDLAITNTFFQKKDQI</sequence>
<gene>
    <name evidence="1" type="ORF">RR48_08104</name>
</gene>
<dbReference type="InterPro" id="IPR027124">
    <property type="entry name" value="Swc5/CFDP1/2"/>
</dbReference>
<dbReference type="InParanoid" id="A0A194RFA4"/>
<dbReference type="PANTHER" id="PTHR23227:SF67">
    <property type="entry name" value="CRANIOFACIAL DEVELOPMENT PROTEIN 2-LIKE"/>
    <property type="match status" value="1"/>
</dbReference>
<proteinExistence type="predicted"/>
<evidence type="ECO:0000313" key="2">
    <source>
        <dbReference type="Proteomes" id="UP000053240"/>
    </source>
</evidence>
<dbReference type="Gene3D" id="3.60.10.10">
    <property type="entry name" value="Endonuclease/exonuclease/phosphatase"/>
    <property type="match status" value="1"/>
</dbReference>
<dbReference type="STRING" id="76193.A0A194RFA4"/>
<evidence type="ECO:0008006" key="3">
    <source>
        <dbReference type="Google" id="ProtNLM"/>
    </source>
</evidence>
<name>A0A194RFA4_PAPMA</name>
<organism evidence="1 2">
    <name type="scientific">Papilio machaon</name>
    <name type="common">Old World swallowtail butterfly</name>
    <dbReference type="NCBI Taxonomy" id="76193"/>
    <lineage>
        <taxon>Eukaryota</taxon>
        <taxon>Metazoa</taxon>
        <taxon>Ecdysozoa</taxon>
        <taxon>Arthropoda</taxon>
        <taxon>Hexapoda</taxon>
        <taxon>Insecta</taxon>
        <taxon>Pterygota</taxon>
        <taxon>Neoptera</taxon>
        <taxon>Endopterygota</taxon>
        <taxon>Lepidoptera</taxon>
        <taxon>Glossata</taxon>
        <taxon>Ditrysia</taxon>
        <taxon>Papilionoidea</taxon>
        <taxon>Papilionidae</taxon>
        <taxon>Papilioninae</taxon>
        <taxon>Papilio</taxon>
    </lineage>
</organism>
<dbReference type="Proteomes" id="UP000053240">
    <property type="component" value="Unassembled WGS sequence"/>
</dbReference>
<evidence type="ECO:0000313" key="1">
    <source>
        <dbReference type="EMBL" id="KPJ16513.1"/>
    </source>
</evidence>
<dbReference type="PANTHER" id="PTHR23227">
    <property type="entry name" value="BUCENTAUR RELATED"/>
    <property type="match status" value="1"/>
</dbReference>
<accession>A0A194RFA4</accession>
<keyword evidence="2" id="KW-1185">Reference proteome</keyword>